<dbReference type="HOGENOM" id="CLU_1272753_0_0_1"/>
<dbReference type="EMBL" id="KN832582">
    <property type="protein sequence ID" value="KII83120.1"/>
    <property type="molecule type" value="Genomic_DNA"/>
</dbReference>
<organism evidence="2 3">
    <name type="scientific">Plicaturopsis crispa FD-325 SS-3</name>
    <dbReference type="NCBI Taxonomy" id="944288"/>
    <lineage>
        <taxon>Eukaryota</taxon>
        <taxon>Fungi</taxon>
        <taxon>Dikarya</taxon>
        <taxon>Basidiomycota</taxon>
        <taxon>Agaricomycotina</taxon>
        <taxon>Agaricomycetes</taxon>
        <taxon>Agaricomycetidae</taxon>
        <taxon>Amylocorticiales</taxon>
        <taxon>Amylocorticiaceae</taxon>
        <taxon>Plicatura</taxon>
        <taxon>Plicaturopsis crispa</taxon>
    </lineage>
</organism>
<keyword evidence="3" id="KW-1185">Reference proteome</keyword>
<evidence type="ECO:0000256" key="1">
    <source>
        <dbReference type="SAM" id="MobiDB-lite"/>
    </source>
</evidence>
<protein>
    <submittedName>
        <fullName evidence="2">Uncharacterized protein</fullName>
    </submittedName>
</protein>
<name>A0A0C9SVL6_PLICR</name>
<feature type="compositionally biased region" description="Basic and acidic residues" evidence="1">
    <location>
        <begin position="22"/>
        <end position="34"/>
    </location>
</feature>
<gene>
    <name evidence="2" type="ORF">PLICRDRAFT_33064</name>
</gene>
<reference evidence="2 3" key="1">
    <citation type="submission" date="2014-06" db="EMBL/GenBank/DDBJ databases">
        <title>Evolutionary Origins and Diversification of the Mycorrhizal Mutualists.</title>
        <authorList>
            <consortium name="DOE Joint Genome Institute"/>
            <consortium name="Mycorrhizal Genomics Consortium"/>
            <person name="Kohler A."/>
            <person name="Kuo A."/>
            <person name="Nagy L.G."/>
            <person name="Floudas D."/>
            <person name="Copeland A."/>
            <person name="Barry K.W."/>
            <person name="Cichocki N."/>
            <person name="Veneault-Fourrey C."/>
            <person name="LaButti K."/>
            <person name="Lindquist E.A."/>
            <person name="Lipzen A."/>
            <person name="Lundell T."/>
            <person name="Morin E."/>
            <person name="Murat C."/>
            <person name="Riley R."/>
            <person name="Ohm R."/>
            <person name="Sun H."/>
            <person name="Tunlid A."/>
            <person name="Henrissat B."/>
            <person name="Grigoriev I.V."/>
            <person name="Hibbett D.S."/>
            <person name="Martin F."/>
        </authorList>
    </citation>
    <scope>NUCLEOTIDE SEQUENCE [LARGE SCALE GENOMIC DNA]</scope>
    <source>
        <strain evidence="2 3">FD-325 SS-3</strain>
    </source>
</reference>
<proteinExistence type="predicted"/>
<evidence type="ECO:0000313" key="2">
    <source>
        <dbReference type="EMBL" id="KII83120.1"/>
    </source>
</evidence>
<dbReference type="Proteomes" id="UP000053263">
    <property type="component" value="Unassembled WGS sequence"/>
</dbReference>
<sequence>MSEVSVESHPLSSKRRRFAIPHGRDDNGRDEEHAIVVSSDEESKRLAKKRPSQSYRKRGEAQVPASVEPPSVDVENDRKVERNATLRKTIHDLRQEVSELKKSVAKQRENIEDLISCEVCMRTMKIPRVHHVSAVPPINWKLKKFVMQNDGQNEGDNAEDDTGASTNPLAEYFEGLEW</sequence>
<accession>A0A0C9SVL6</accession>
<feature type="region of interest" description="Disordered" evidence="1">
    <location>
        <begin position="1"/>
        <end position="77"/>
    </location>
</feature>
<evidence type="ECO:0000313" key="3">
    <source>
        <dbReference type="Proteomes" id="UP000053263"/>
    </source>
</evidence>
<dbReference type="AlphaFoldDB" id="A0A0C9SVL6"/>